<keyword evidence="3" id="KW-0804">Transcription</keyword>
<dbReference type="InterPro" id="IPR011711">
    <property type="entry name" value="GntR_C"/>
</dbReference>
<keyword evidence="1" id="KW-0805">Transcription regulation</keyword>
<evidence type="ECO:0000259" key="5">
    <source>
        <dbReference type="PROSITE" id="PS50949"/>
    </source>
</evidence>
<keyword evidence="2" id="KW-0238">DNA-binding</keyword>
<dbReference type="PROSITE" id="PS50949">
    <property type="entry name" value="HTH_GNTR"/>
    <property type="match status" value="1"/>
</dbReference>
<dbReference type="EMBL" id="BMFF01000005">
    <property type="protein sequence ID" value="GGD05792.1"/>
    <property type="molecule type" value="Genomic_DNA"/>
</dbReference>
<dbReference type="InterPro" id="IPR000524">
    <property type="entry name" value="Tscrpt_reg_HTH_GntR"/>
</dbReference>
<dbReference type="InterPro" id="IPR036390">
    <property type="entry name" value="WH_DNA-bd_sf"/>
</dbReference>
<proteinExistence type="predicted"/>
<name>A0ABQ1PXW5_9GAMM</name>
<sequence>MDQGAARETGVLRLNRAADGQASKTPERRQNLTERIYVQLKQSIFDFQLLPGDRFTESEIAERVSASRTPVREALTRLQREGFVEVSFRSGWQVRPFDFEQYEQLYDVRIVLEMAAVKRLCEMEAAPALDELKAIWLVHPADRLSDGPAVCALDERFHEQLVEATGNVEMARIHHDVTERLRIVRRIDFTKAPRIEATYLEHGKILGSIIQRRTEEAQLMLKTHIEESKAEVRKITLHMIFEARQNQNKSRPPDTAPS</sequence>
<feature type="region of interest" description="Disordered" evidence="4">
    <location>
        <begin position="1"/>
        <end position="28"/>
    </location>
</feature>
<reference evidence="7" key="1">
    <citation type="journal article" date="2019" name="Int. J. Syst. Evol. Microbiol.">
        <title>The Global Catalogue of Microorganisms (GCM) 10K type strain sequencing project: providing services to taxonomists for standard genome sequencing and annotation.</title>
        <authorList>
            <consortium name="The Broad Institute Genomics Platform"/>
            <consortium name="The Broad Institute Genome Sequencing Center for Infectious Disease"/>
            <person name="Wu L."/>
            <person name="Ma J."/>
        </authorList>
    </citation>
    <scope>NUCLEOTIDE SEQUENCE [LARGE SCALE GENOMIC DNA]</scope>
    <source>
        <strain evidence="7">CGMCC 1.12482</strain>
    </source>
</reference>
<dbReference type="Gene3D" id="1.20.120.530">
    <property type="entry name" value="GntR ligand-binding domain-like"/>
    <property type="match status" value="1"/>
</dbReference>
<dbReference type="CDD" id="cd07377">
    <property type="entry name" value="WHTH_GntR"/>
    <property type="match status" value="1"/>
</dbReference>
<organism evidence="6 7">
    <name type="scientific">Halopseudomonas salina</name>
    <dbReference type="NCBI Taxonomy" id="1323744"/>
    <lineage>
        <taxon>Bacteria</taxon>
        <taxon>Pseudomonadati</taxon>
        <taxon>Pseudomonadota</taxon>
        <taxon>Gammaproteobacteria</taxon>
        <taxon>Pseudomonadales</taxon>
        <taxon>Pseudomonadaceae</taxon>
        <taxon>Halopseudomonas</taxon>
    </lineage>
</organism>
<dbReference type="RefSeq" id="WP_150278055.1">
    <property type="nucleotide sequence ID" value="NZ_BMFF01000005.1"/>
</dbReference>
<dbReference type="SMART" id="SM00895">
    <property type="entry name" value="FCD"/>
    <property type="match status" value="1"/>
</dbReference>
<dbReference type="PRINTS" id="PR00035">
    <property type="entry name" value="HTHGNTR"/>
</dbReference>
<protein>
    <submittedName>
        <fullName evidence="6">GntR family transcriptional regulator</fullName>
    </submittedName>
</protein>
<evidence type="ECO:0000256" key="2">
    <source>
        <dbReference type="ARBA" id="ARBA00023125"/>
    </source>
</evidence>
<dbReference type="SUPFAM" id="SSF48008">
    <property type="entry name" value="GntR ligand-binding domain-like"/>
    <property type="match status" value="1"/>
</dbReference>
<dbReference type="Pfam" id="PF00392">
    <property type="entry name" value="GntR"/>
    <property type="match status" value="1"/>
</dbReference>
<evidence type="ECO:0000256" key="3">
    <source>
        <dbReference type="ARBA" id="ARBA00023163"/>
    </source>
</evidence>
<accession>A0ABQ1PXW5</accession>
<evidence type="ECO:0000313" key="7">
    <source>
        <dbReference type="Proteomes" id="UP000638188"/>
    </source>
</evidence>
<feature type="domain" description="HTH gntR-type" evidence="5">
    <location>
        <begin position="30"/>
        <end position="97"/>
    </location>
</feature>
<dbReference type="Gene3D" id="1.10.10.10">
    <property type="entry name" value="Winged helix-like DNA-binding domain superfamily/Winged helix DNA-binding domain"/>
    <property type="match status" value="1"/>
</dbReference>
<dbReference type="Pfam" id="PF07729">
    <property type="entry name" value="FCD"/>
    <property type="match status" value="1"/>
</dbReference>
<evidence type="ECO:0000256" key="4">
    <source>
        <dbReference type="SAM" id="MobiDB-lite"/>
    </source>
</evidence>
<dbReference type="PANTHER" id="PTHR43537">
    <property type="entry name" value="TRANSCRIPTIONAL REGULATOR, GNTR FAMILY"/>
    <property type="match status" value="1"/>
</dbReference>
<evidence type="ECO:0000256" key="1">
    <source>
        <dbReference type="ARBA" id="ARBA00023015"/>
    </source>
</evidence>
<comment type="caution">
    <text evidence="6">The sequence shown here is derived from an EMBL/GenBank/DDBJ whole genome shotgun (WGS) entry which is preliminary data.</text>
</comment>
<dbReference type="SUPFAM" id="SSF46785">
    <property type="entry name" value="Winged helix' DNA-binding domain"/>
    <property type="match status" value="1"/>
</dbReference>
<gene>
    <name evidence="6" type="ORF">GCM10007418_26010</name>
</gene>
<dbReference type="InterPro" id="IPR036388">
    <property type="entry name" value="WH-like_DNA-bd_sf"/>
</dbReference>
<dbReference type="SMART" id="SM00345">
    <property type="entry name" value="HTH_GNTR"/>
    <property type="match status" value="1"/>
</dbReference>
<evidence type="ECO:0000313" key="6">
    <source>
        <dbReference type="EMBL" id="GGD05792.1"/>
    </source>
</evidence>
<dbReference type="Proteomes" id="UP000638188">
    <property type="component" value="Unassembled WGS sequence"/>
</dbReference>
<dbReference type="InterPro" id="IPR008920">
    <property type="entry name" value="TF_FadR/GntR_C"/>
</dbReference>
<dbReference type="PANTHER" id="PTHR43537:SF45">
    <property type="entry name" value="GNTR FAMILY REGULATORY PROTEIN"/>
    <property type="match status" value="1"/>
</dbReference>
<keyword evidence="7" id="KW-1185">Reference proteome</keyword>